<organism evidence="2 3">
    <name type="scientific">Senna tora</name>
    <dbReference type="NCBI Taxonomy" id="362788"/>
    <lineage>
        <taxon>Eukaryota</taxon>
        <taxon>Viridiplantae</taxon>
        <taxon>Streptophyta</taxon>
        <taxon>Embryophyta</taxon>
        <taxon>Tracheophyta</taxon>
        <taxon>Spermatophyta</taxon>
        <taxon>Magnoliopsida</taxon>
        <taxon>eudicotyledons</taxon>
        <taxon>Gunneridae</taxon>
        <taxon>Pentapetalae</taxon>
        <taxon>rosids</taxon>
        <taxon>fabids</taxon>
        <taxon>Fabales</taxon>
        <taxon>Fabaceae</taxon>
        <taxon>Caesalpinioideae</taxon>
        <taxon>Cassia clade</taxon>
        <taxon>Senna</taxon>
    </lineage>
</organism>
<sequence>MEGSSTPSTERLTDVGGRLSKGVTSSSSFDVIEEP</sequence>
<feature type="compositionally biased region" description="Polar residues" evidence="1">
    <location>
        <begin position="1"/>
        <end position="10"/>
    </location>
</feature>
<keyword evidence="3" id="KW-1185">Reference proteome</keyword>
<dbReference type="Proteomes" id="UP000634136">
    <property type="component" value="Unassembled WGS sequence"/>
</dbReference>
<protein>
    <submittedName>
        <fullName evidence="2">Uncharacterized protein</fullName>
    </submittedName>
</protein>
<accession>A0A835CLE2</accession>
<dbReference type="AlphaFoldDB" id="A0A835CLE2"/>
<feature type="region of interest" description="Disordered" evidence="1">
    <location>
        <begin position="1"/>
        <end position="35"/>
    </location>
</feature>
<evidence type="ECO:0000313" key="3">
    <source>
        <dbReference type="Proteomes" id="UP000634136"/>
    </source>
</evidence>
<dbReference type="EMBL" id="JAAIUW010000001">
    <property type="protein sequence ID" value="KAF7844410.1"/>
    <property type="molecule type" value="Genomic_DNA"/>
</dbReference>
<gene>
    <name evidence="2" type="ORF">G2W53_001315</name>
</gene>
<evidence type="ECO:0000256" key="1">
    <source>
        <dbReference type="SAM" id="MobiDB-lite"/>
    </source>
</evidence>
<reference evidence="2" key="1">
    <citation type="submission" date="2020-09" db="EMBL/GenBank/DDBJ databases">
        <title>Genome-Enabled Discovery of Anthraquinone Biosynthesis in Senna tora.</title>
        <authorList>
            <person name="Kang S.-H."/>
            <person name="Pandey R.P."/>
            <person name="Lee C.-M."/>
            <person name="Sim J.-S."/>
            <person name="Jeong J.-T."/>
            <person name="Choi B.-S."/>
            <person name="Jung M."/>
            <person name="Ginzburg D."/>
            <person name="Zhao K."/>
            <person name="Won S.Y."/>
            <person name="Oh T.-J."/>
            <person name="Yu Y."/>
            <person name="Kim N.-H."/>
            <person name="Lee O.R."/>
            <person name="Lee T.-H."/>
            <person name="Bashyal P."/>
            <person name="Kim T.-S."/>
            <person name="Lee W.-H."/>
            <person name="Kawkins C."/>
            <person name="Kim C.-K."/>
            <person name="Kim J.S."/>
            <person name="Ahn B.O."/>
            <person name="Rhee S.Y."/>
            <person name="Sohng J.K."/>
        </authorList>
    </citation>
    <scope>NUCLEOTIDE SEQUENCE</scope>
    <source>
        <tissue evidence="2">Leaf</tissue>
    </source>
</reference>
<comment type="caution">
    <text evidence="2">The sequence shown here is derived from an EMBL/GenBank/DDBJ whole genome shotgun (WGS) entry which is preliminary data.</text>
</comment>
<proteinExistence type="predicted"/>
<name>A0A835CLE2_9FABA</name>
<evidence type="ECO:0000313" key="2">
    <source>
        <dbReference type="EMBL" id="KAF7844410.1"/>
    </source>
</evidence>